<dbReference type="PANTHER" id="PTHR35344:SF4">
    <property type="entry name" value="GAS VESICLE PROTEIN A1"/>
    <property type="match status" value="1"/>
</dbReference>
<dbReference type="RefSeq" id="WP_095643225.1">
    <property type="nucleotide sequence ID" value="NZ_LMVP01000037.1"/>
</dbReference>
<dbReference type="InterPro" id="IPR050530">
    <property type="entry name" value="GvpA"/>
</dbReference>
<gene>
    <name evidence="4" type="ORF">ASJ81_15555</name>
</gene>
<dbReference type="AlphaFoldDB" id="A0A2A2HX11"/>
<reference evidence="4 5" key="1">
    <citation type="journal article" date="2017" name="BMC Genomics">
        <title>Genomic analysis of methanogenic archaea reveals a shift towards energy conservation.</title>
        <authorList>
            <person name="Gilmore S.P."/>
            <person name="Henske J.K."/>
            <person name="Sexton J.A."/>
            <person name="Solomon K.V."/>
            <person name="Seppala S."/>
            <person name="Yoo J.I."/>
            <person name="Huyett L.M."/>
            <person name="Pressman A."/>
            <person name="Cogan J.Z."/>
            <person name="Kivenson V."/>
            <person name="Peng X."/>
            <person name="Tan Y."/>
            <person name="Valentine D.L."/>
            <person name="O'Malley M.A."/>
        </authorList>
    </citation>
    <scope>NUCLEOTIDE SEQUENCE [LARGE SCALE GENOMIC DNA]</scope>
    <source>
        <strain evidence="4 5">MC-15</strain>
    </source>
</reference>
<evidence type="ECO:0000256" key="3">
    <source>
        <dbReference type="ARBA" id="ARBA00035646"/>
    </source>
</evidence>
<dbReference type="OrthoDB" id="131850at2157"/>
<dbReference type="PANTHER" id="PTHR35344">
    <property type="entry name" value="GAS VESICLE STRUCTURAL PROTEIN 2-RELATED"/>
    <property type="match status" value="1"/>
</dbReference>
<evidence type="ECO:0000313" key="5">
    <source>
        <dbReference type="Proteomes" id="UP000218164"/>
    </source>
</evidence>
<comment type="subcellular location">
    <subcellularLocation>
        <location evidence="2">Gas vesicle</location>
    </subcellularLocation>
</comment>
<keyword evidence="5" id="KW-1185">Reference proteome</keyword>
<evidence type="ECO:0000256" key="2">
    <source>
        <dbReference type="ARBA" id="ARBA00035108"/>
    </source>
</evidence>
<comment type="similarity">
    <text evidence="3">Belongs to the gas vesicle GvpA family.</text>
</comment>
<organism evidence="4 5">
    <name type="scientific">Methanosarcina spelaei</name>
    <dbReference type="NCBI Taxonomy" id="1036679"/>
    <lineage>
        <taxon>Archaea</taxon>
        <taxon>Methanobacteriati</taxon>
        <taxon>Methanobacteriota</taxon>
        <taxon>Stenosarchaea group</taxon>
        <taxon>Methanomicrobia</taxon>
        <taxon>Methanosarcinales</taxon>
        <taxon>Methanosarcinaceae</taxon>
        <taxon>Methanosarcina</taxon>
    </lineage>
</organism>
<dbReference type="GO" id="GO:0012506">
    <property type="term" value="C:vesicle membrane"/>
    <property type="evidence" value="ECO:0007669"/>
    <property type="project" value="InterPro"/>
</dbReference>
<protein>
    <recommendedName>
        <fullName evidence="6">Gas vesicle structural protein</fullName>
    </recommendedName>
</protein>
<dbReference type="InterPro" id="IPR000638">
    <property type="entry name" value="Gas-vesicle_GvpA-like"/>
</dbReference>
<dbReference type="Pfam" id="PF00741">
    <property type="entry name" value="Gas_vesicle"/>
    <property type="match status" value="1"/>
</dbReference>
<evidence type="ECO:0000256" key="1">
    <source>
        <dbReference type="ARBA" id="ARBA00022987"/>
    </source>
</evidence>
<proteinExistence type="inferred from homology"/>
<comment type="caution">
    <text evidence="4">The sequence shown here is derived from an EMBL/GenBank/DDBJ whole genome shotgun (WGS) entry which is preliminary data.</text>
</comment>
<sequence>MIPEREKDSLGELLDRMVTKGVLINADVIISLAGIPLIGVKLEAAIASIETMLEFGLFEELDKNTRAWQLEHRKTRPLLHEYEEIELEFYGSFFQELHPTWKYCFIYVTNSRIFGWNKAFNKILFEVPVTKIRMVDIEKGIYQDEERDELCLNLENEEKLYLHSSDLAGLQDKIFKLIPGLPERLGSSK</sequence>
<name>A0A2A2HX11_9EURY</name>
<dbReference type="Proteomes" id="UP000218164">
    <property type="component" value="Unassembled WGS sequence"/>
</dbReference>
<evidence type="ECO:0008006" key="6">
    <source>
        <dbReference type="Google" id="ProtNLM"/>
    </source>
</evidence>
<dbReference type="GO" id="GO:0031411">
    <property type="term" value="C:gas vesicle"/>
    <property type="evidence" value="ECO:0007669"/>
    <property type="project" value="UniProtKB-SubCell"/>
</dbReference>
<evidence type="ECO:0000313" key="4">
    <source>
        <dbReference type="EMBL" id="PAV14009.1"/>
    </source>
</evidence>
<accession>A0A2A2HX11</accession>
<dbReference type="GO" id="GO:0005198">
    <property type="term" value="F:structural molecule activity"/>
    <property type="evidence" value="ECO:0007669"/>
    <property type="project" value="InterPro"/>
</dbReference>
<keyword evidence="1" id="KW-0304">Gas vesicle</keyword>
<dbReference type="EMBL" id="LMVP01000037">
    <property type="protein sequence ID" value="PAV14009.1"/>
    <property type="molecule type" value="Genomic_DNA"/>
</dbReference>